<sequence length="149" mass="16427">MSYIPKIGRATPFLFVSVIVVVWRNQVILILQMDGGKFKPGPDTRRNTKGRPACGRSKALALVDVICKKPKNLMTLKEALQVHFDKDPVTFFQTIIVPLTPKESYNAMAAKSSEWATKTPMEIAKDMTARTIGELPGPSEPEPTGELDG</sequence>
<accession>A0A0F9RLV0</accession>
<feature type="transmembrane region" description="Helical" evidence="1">
    <location>
        <begin position="12"/>
        <end position="31"/>
    </location>
</feature>
<proteinExistence type="predicted"/>
<name>A0A0F9RLV0_9ZZZZ</name>
<organism evidence="2">
    <name type="scientific">marine sediment metagenome</name>
    <dbReference type="NCBI Taxonomy" id="412755"/>
    <lineage>
        <taxon>unclassified sequences</taxon>
        <taxon>metagenomes</taxon>
        <taxon>ecological metagenomes</taxon>
    </lineage>
</organism>
<evidence type="ECO:0000256" key="1">
    <source>
        <dbReference type="SAM" id="Phobius"/>
    </source>
</evidence>
<keyword evidence="1" id="KW-0472">Membrane</keyword>
<dbReference type="AlphaFoldDB" id="A0A0F9RLV0"/>
<dbReference type="EMBL" id="LAZR01000799">
    <property type="protein sequence ID" value="KKN57525.1"/>
    <property type="molecule type" value="Genomic_DNA"/>
</dbReference>
<gene>
    <name evidence="2" type="ORF">LCGC14_0561420</name>
</gene>
<evidence type="ECO:0000313" key="2">
    <source>
        <dbReference type="EMBL" id="KKN57525.1"/>
    </source>
</evidence>
<reference evidence="2" key="1">
    <citation type="journal article" date="2015" name="Nature">
        <title>Complex archaea that bridge the gap between prokaryotes and eukaryotes.</title>
        <authorList>
            <person name="Spang A."/>
            <person name="Saw J.H."/>
            <person name="Jorgensen S.L."/>
            <person name="Zaremba-Niedzwiedzka K."/>
            <person name="Martijn J."/>
            <person name="Lind A.E."/>
            <person name="van Eijk R."/>
            <person name="Schleper C."/>
            <person name="Guy L."/>
            <person name="Ettema T.J."/>
        </authorList>
    </citation>
    <scope>NUCLEOTIDE SEQUENCE</scope>
</reference>
<comment type="caution">
    <text evidence="2">The sequence shown here is derived from an EMBL/GenBank/DDBJ whole genome shotgun (WGS) entry which is preliminary data.</text>
</comment>
<protein>
    <submittedName>
        <fullName evidence="2">Uncharacterized protein</fullName>
    </submittedName>
</protein>
<keyword evidence="1" id="KW-1133">Transmembrane helix</keyword>
<keyword evidence="1" id="KW-0812">Transmembrane</keyword>